<evidence type="ECO:0000259" key="13">
    <source>
        <dbReference type="PROSITE" id="PS50157"/>
    </source>
</evidence>
<evidence type="ECO:0000256" key="1">
    <source>
        <dbReference type="ARBA" id="ARBA00004123"/>
    </source>
</evidence>
<evidence type="ECO:0000256" key="8">
    <source>
        <dbReference type="ARBA" id="ARBA00023125"/>
    </source>
</evidence>
<dbReference type="STRING" id="400727.A0A2T7NH51"/>
<feature type="domain" description="C2H2-type" evidence="13">
    <location>
        <begin position="1716"/>
        <end position="1743"/>
    </location>
</feature>
<dbReference type="Gene3D" id="3.30.160.60">
    <property type="entry name" value="Classic Zinc Finger"/>
    <property type="match status" value="13"/>
</dbReference>
<dbReference type="GO" id="GO:0001228">
    <property type="term" value="F:DNA-binding transcription activator activity, RNA polymerase II-specific"/>
    <property type="evidence" value="ECO:0007669"/>
    <property type="project" value="TreeGrafter"/>
</dbReference>
<comment type="subcellular location">
    <subcellularLocation>
        <location evidence="1">Nucleus</location>
    </subcellularLocation>
</comment>
<keyword evidence="7" id="KW-0805">Transcription regulation</keyword>
<sequence length="1833" mass="202401">MAPQPLSLLSSVSSPPSPGPSTPSSLASSTGLVESVATKQRRGKKIMPVPGTDGKARWQCPICSEELSSDHDLTVHIRSHNTAQSQNPNTCTICNKVLSSQSSLDRHMLVHSGERPFQCKVCKMTFTTNGNMHRHSRIHAKDELKAAMSQASLETGTKASRSSSSTSSKARLPNVIQPASSAGNKGTIRTSWHKPGSYNHKEIISTESILKKVTSGVDLHQALHGKIQFFSSPRFMRTSQQESTTSPSSKKRKYDNDIDLKAGSPTQEMLQVDAERFGNEGDLAVDLTIADAAEETGKKPSSFHIQDNKHSSPSGKLDYADANCLSHAHDQSQEEVHCPLCNKGLLSDFGLSSHLKAHHSGDEVKSILQESMEEETHKEEEGLEELSHSCNKCQKAFSSLQKLDVHNRLTHSSKKLHSELAVSLASSPVRLPQLNGLSKVLDTAIPGFCDLDFIDFTTEKFPLVAKVWCEKNPRRKSSVFHDFSCPKCNYSFPNRGALALHMASHKPDSWTSCPLCDCYFVSPDILHTHLSKHIADKAMIQALELKDNESCGKPESMDKADFMGMFELVSTKDLSENISSSAYSAKERDVTDTNILKCLNKGKPVAHSSFLDGGHALQSSPTLSGALEEFPSKMQTPELPSGVLSSEALMMSSPIIPDAGSSLSAIDSHPSSLSPIAHYGLQHGPRHGSFTPTSACPSPIGSEEGENLLDAKHKNVFSCKYCGQAFSNYRALKGHVRVHLGLSPYKCNLCTYSSADKSTLIRHLRTHNGERPFQCLICDYAFTTKANCERHVRKKHDKVEKEEIERAIAYNKYTTDLTTALDNFHSPDTVCKYCGRDFKFFRALKHHLRSHSSCQQKPFICTRCQVGFSMKANAIRHIQKQHEDVPQCDIEHYIHVNELAIVDGTQDNEHDDSMVNSSRDISSFSALASSLQIAAASAPPVAHLVPTTSGELLLTNGLPRSQHFSQPLDFTLNNAGMAARLSRLLSAQLKVEKTGEKQEDNQPIDLTTKKRTFSTSSSSSVASPAPDVTSLAAHDKQTAHTPLGSRKGSPCAQEMQQNLKIPCPLCQKTFTVKEEASAHLRDIHQIPSPAYFENLLTSDGNNNTSNPHLPHFLSMMMPPLSLPSLMQTGFTAHPAFPLVQQQKLAYRVPQNIHPSFIPNLASVKKEPGTTGSGSDSGCDLASVNKMLDAADAHNFQAFLVPQATSSGSEDSDRQSTNWESADEESDHSLDQLYAQSLNGVTVKQELPTDYGSDSKDSSTKREAPERKHEDGDDLEMSDESGTDTSLSMMPDTMDPELKIMNDESSNQGLMAKKTDGDLTPLKKKRNSYADSPHKLSCPHCPRSFPWVSSLKRHLLTHTGNVCQKPFKCARCPVTFSTKSNRERHLIRKHGVNMLDPASRQTMDRPYKCHLCVFSSFSTQSNLLKHYKERHPEHKPPEFYLDRLSEEDGYSDMIGLELSSNSTDETSHSNSGLKVTGRIVDITSSTDGTSEVSQPPSSKAKSVEAVIAALVRKEADSPCTNYSASNFDDNDEDSSDNAQNHLPFLSSSYSGSAERHINPERDNYNVDKITHCWKCGDEFSSRKLLVRHLKEHNIDLPFKCYLCDASYDIRLECLSHQEKQHSSDWAILKEKNGVESVEEYADRLDHIVERNCKTGQFLEDGDDETAAIGTGGEDGQGEVMASDYLQRKVYCSLCPKRFWSLQDLRRHMRSHTGERPFECDKCGKRFTLKHSMMRHRRKHAGNHDSPSVLSEDEDSNQGDSPASVYKVIRPQHPASQQPSTVLNSENSSLPVADIKDEKENDDGEDMLHNLLGVESSTIDKIIDAKDSAASLLGV</sequence>
<feature type="domain" description="C2H2-type" evidence="13">
    <location>
        <begin position="58"/>
        <end position="85"/>
    </location>
</feature>
<keyword evidence="5 11" id="KW-0863">Zinc-finger</keyword>
<feature type="region of interest" description="Disordered" evidence="12">
    <location>
        <begin position="234"/>
        <end position="257"/>
    </location>
</feature>
<dbReference type="PROSITE" id="PS50157">
    <property type="entry name" value="ZINC_FINGER_C2H2_2"/>
    <property type="match status" value="16"/>
</dbReference>
<dbReference type="InterPro" id="IPR036236">
    <property type="entry name" value="Znf_C2H2_sf"/>
</dbReference>
<dbReference type="Pfam" id="PF23075">
    <property type="entry name" value="zf-C2H2_ZNF462_11"/>
    <property type="match status" value="1"/>
</dbReference>
<feature type="domain" description="C2H2-type" evidence="13">
    <location>
        <begin position="89"/>
        <end position="116"/>
    </location>
</feature>
<dbReference type="FunFam" id="3.30.160.60:FF:000448">
    <property type="entry name" value="RE1-silencing transcription factor A"/>
    <property type="match status" value="1"/>
</dbReference>
<feature type="domain" description="C2H2-type" evidence="13">
    <location>
        <begin position="773"/>
        <end position="801"/>
    </location>
</feature>
<dbReference type="PANTHER" id="PTHR46451:SF1">
    <property type="entry name" value="RAS-RESPONSIVE ELEMENT-BINDING PROTEIN 1"/>
    <property type="match status" value="1"/>
</dbReference>
<feature type="domain" description="C2H2-type" evidence="13">
    <location>
        <begin position="1335"/>
        <end position="1359"/>
    </location>
</feature>
<feature type="compositionally biased region" description="Polar residues" evidence="12">
    <location>
        <begin position="177"/>
        <end position="190"/>
    </location>
</feature>
<feature type="region of interest" description="Disordered" evidence="12">
    <location>
        <begin position="1734"/>
        <end position="1761"/>
    </location>
</feature>
<feature type="domain" description="C2H2-type" evidence="13">
    <location>
        <begin position="483"/>
        <end position="510"/>
    </location>
</feature>
<dbReference type="GO" id="GO:0005634">
    <property type="term" value="C:nucleus"/>
    <property type="evidence" value="ECO:0007669"/>
    <property type="project" value="UniProtKB-SubCell"/>
</dbReference>
<dbReference type="FunFam" id="3.30.160.60:FF:001967">
    <property type="entry name" value="Ras-responsive element-binding protein"/>
    <property type="match status" value="1"/>
</dbReference>
<feature type="compositionally biased region" description="Basic and acidic residues" evidence="12">
    <location>
        <begin position="1252"/>
        <end position="1270"/>
    </location>
</feature>
<feature type="domain" description="C2H2-type" evidence="13">
    <location>
        <begin position="1688"/>
        <end position="1715"/>
    </location>
</feature>
<feature type="domain" description="C2H2-type" evidence="13">
    <location>
        <begin position="1406"/>
        <end position="1435"/>
    </location>
</feature>
<evidence type="ECO:0000256" key="10">
    <source>
        <dbReference type="ARBA" id="ARBA00023242"/>
    </source>
</evidence>
<keyword evidence="9" id="KW-0804">Transcription</keyword>
<feature type="domain" description="C2H2-type" evidence="13">
    <location>
        <begin position="388"/>
        <end position="416"/>
    </location>
</feature>
<evidence type="ECO:0000256" key="2">
    <source>
        <dbReference type="ARBA" id="ARBA00006991"/>
    </source>
</evidence>
<evidence type="ECO:0000256" key="7">
    <source>
        <dbReference type="ARBA" id="ARBA00023015"/>
    </source>
</evidence>
<gene>
    <name evidence="14" type="ORF">C0Q70_18660</name>
</gene>
<feature type="domain" description="C2H2-type" evidence="13">
    <location>
        <begin position="1569"/>
        <end position="1596"/>
    </location>
</feature>
<dbReference type="GO" id="GO:0000978">
    <property type="term" value="F:RNA polymerase II cis-regulatory region sequence-specific DNA binding"/>
    <property type="evidence" value="ECO:0007669"/>
    <property type="project" value="TreeGrafter"/>
</dbReference>
<feature type="compositionally biased region" description="Polar residues" evidence="12">
    <location>
        <begin position="1203"/>
        <end position="1219"/>
    </location>
</feature>
<accession>A0A2T7NH51</accession>
<dbReference type="PANTHER" id="PTHR46451">
    <property type="entry name" value="RAS-RESPONSIVE ELEMENT-BINDING PROTEIN 1"/>
    <property type="match status" value="1"/>
</dbReference>
<feature type="region of interest" description="Disordered" evidence="12">
    <location>
        <begin position="146"/>
        <end position="194"/>
    </location>
</feature>
<feature type="compositionally biased region" description="Low complexity" evidence="12">
    <location>
        <begin position="157"/>
        <end position="171"/>
    </location>
</feature>
<dbReference type="InterPro" id="IPR059058">
    <property type="entry name" value="Znf-C2H2_ZNF462"/>
</dbReference>
<feature type="domain" description="C2H2-type" evidence="13">
    <location>
        <begin position="745"/>
        <end position="772"/>
    </location>
</feature>
<evidence type="ECO:0000313" key="15">
    <source>
        <dbReference type="Proteomes" id="UP000245119"/>
    </source>
</evidence>
<feature type="domain" description="C2H2-type" evidence="13">
    <location>
        <begin position="336"/>
        <end position="364"/>
    </location>
</feature>
<dbReference type="FunFam" id="3.30.160.60:FF:002476">
    <property type="entry name" value="Ras responsive element binding protein 1a"/>
    <property type="match status" value="1"/>
</dbReference>
<feature type="domain" description="C2H2-type" evidence="13">
    <location>
        <begin position="829"/>
        <end position="856"/>
    </location>
</feature>
<dbReference type="Proteomes" id="UP000245119">
    <property type="component" value="Linkage Group LG12"/>
</dbReference>
<comment type="caution">
    <text evidence="14">The sequence shown here is derived from an EMBL/GenBank/DDBJ whole genome shotgun (WGS) entry which is preliminary data.</text>
</comment>
<feature type="region of interest" description="Disordered" evidence="12">
    <location>
        <begin position="1521"/>
        <end position="1557"/>
    </location>
</feature>
<dbReference type="SUPFAM" id="SSF57667">
    <property type="entry name" value="beta-beta-alpha zinc fingers"/>
    <property type="match status" value="8"/>
</dbReference>
<dbReference type="InterPro" id="IPR013087">
    <property type="entry name" value="Znf_C2H2_type"/>
</dbReference>
<protein>
    <recommendedName>
        <fullName evidence="13">C2H2-type domain-containing protein</fullName>
    </recommendedName>
</protein>
<dbReference type="InterPro" id="IPR052795">
    <property type="entry name" value="RREB1"/>
</dbReference>
<evidence type="ECO:0000256" key="5">
    <source>
        <dbReference type="ARBA" id="ARBA00022771"/>
    </source>
</evidence>
<evidence type="ECO:0000256" key="6">
    <source>
        <dbReference type="ARBA" id="ARBA00022833"/>
    </source>
</evidence>
<dbReference type="EMBL" id="PZQS01000012">
    <property type="protein sequence ID" value="PVD20504.1"/>
    <property type="molecule type" value="Genomic_DNA"/>
</dbReference>
<organism evidence="14 15">
    <name type="scientific">Pomacea canaliculata</name>
    <name type="common">Golden apple snail</name>
    <dbReference type="NCBI Taxonomy" id="400727"/>
    <lineage>
        <taxon>Eukaryota</taxon>
        <taxon>Metazoa</taxon>
        <taxon>Spiralia</taxon>
        <taxon>Lophotrochozoa</taxon>
        <taxon>Mollusca</taxon>
        <taxon>Gastropoda</taxon>
        <taxon>Caenogastropoda</taxon>
        <taxon>Architaenioglossa</taxon>
        <taxon>Ampullarioidea</taxon>
        <taxon>Ampullariidae</taxon>
        <taxon>Pomacea</taxon>
    </lineage>
</organism>
<dbReference type="Pfam" id="PF00096">
    <property type="entry name" value="zf-C2H2"/>
    <property type="match status" value="5"/>
</dbReference>
<feature type="compositionally biased region" description="Low complexity" evidence="12">
    <location>
        <begin position="1"/>
        <end position="14"/>
    </location>
</feature>
<feature type="compositionally biased region" description="Low complexity" evidence="12">
    <location>
        <begin position="238"/>
        <end position="248"/>
    </location>
</feature>
<keyword evidence="10" id="KW-0539">Nucleus</keyword>
<feature type="domain" description="C2H2-type" evidence="13">
    <location>
        <begin position="717"/>
        <end position="744"/>
    </location>
</feature>
<feature type="domain" description="C2H2-type" evidence="13">
    <location>
        <begin position="1061"/>
        <end position="1089"/>
    </location>
</feature>
<feature type="domain" description="C2H2-type" evidence="13">
    <location>
        <begin position="117"/>
        <end position="144"/>
    </location>
</feature>
<evidence type="ECO:0000256" key="12">
    <source>
        <dbReference type="SAM" id="MobiDB-lite"/>
    </source>
</evidence>
<proteinExistence type="inferred from homology"/>
<keyword evidence="3" id="KW-0479">Metal-binding</keyword>
<evidence type="ECO:0000256" key="9">
    <source>
        <dbReference type="ARBA" id="ARBA00023163"/>
    </source>
</evidence>
<dbReference type="FunFam" id="3.30.160.60:FF:001788">
    <property type="entry name" value="ras-responsive element-binding protein 1"/>
    <property type="match status" value="1"/>
</dbReference>
<evidence type="ECO:0000256" key="11">
    <source>
        <dbReference type="PROSITE-ProRule" id="PRU00042"/>
    </source>
</evidence>
<keyword evidence="15" id="KW-1185">Reference proteome</keyword>
<dbReference type="FunFam" id="3.30.160.60:FF:000682">
    <property type="entry name" value="ras-responsive element-binding protein 1 isoform X1"/>
    <property type="match status" value="1"/>
</dbReference>
<reference evidence="14 15" key="1">
    <citation type="submission" date="2018-04" db="EMBL/GenBank/DDBJ databases">
        <title>The genome of golden apple snail Pomacea canaliculata provides insight into stress tolerance and invasive adaptation.</title>
        <authorList>
            <person name="Liu C."/>
            <person name="Liu B."/>
            <person name="Ren Y."/>
            <person name="Zhang Y."/>
            <person name="Wang H."/>
            <person name="Li S."/>
            <person name="Jiang F."/>
            <person name="Yin L."/>
            <person name="Zhang G."/>
            <person name="Qian W."/>
            <person name="Fan W."/>
        </authorList>
    </citation>
    <scope>NUCLEOTIDE SEQUENCE [LARGE SCALE GENOMIC DNA]</scope>
    <source>
        <strain evidence="14">SZHN2017</strain>
        <tissue evidence="14">Muscle</tissue>
    </source>
</reference>
<comment type="similarity">
    <text evidence="2">Belongs to the krueppel C2H2-type zinc-finger protein family.</text>
</comment>
<evidence type="ECO:0000256" key="3">
    <source>
        <dbReference type="ARBA" id="ARBA00022723"/>
    </source>
</evidence>
<feature type="region of interest" description="Disordered" evidence="12">
    <location>
        <begin position="1203"/>
        <end position="1227"/>
    </location>
</feature>
<feature type="compositionally biased region" description="Low complexity" evidence="12">
    <location>
        <begin position="1014"/>
        <end position="1029"/>
    </location>
</feature>
<evidence type="ECO:0000313" key="14">
    <source>
        <dbReference type="EMBL" id="PVD20504.1"/>
    </source>
</evidence>
<dbReference type="FunFam" id="3.30.160.60:FF:000382">
    <property type="entry name" value="zinc finger protein 35 isoform X4"/>
    <property type="match status" value="1"/>
</dbReference>
<dbReference type="PROSITE" id="PS00028">
    <property type="entry name" value="ZINC_FINGER_C2H2_1"/>
    <property type="match status" value="18"/>
</dbReference>
<dbReference type="SMART" id="SM00355">
    <property type="entry name" value="ZnF_C2H2"/>
    <property type="match status" value="20"/>
</dbReference>
<feature type="region of interest" description="Disordered" evidence="12">
    <location>
        <begin position="992"/>
        <end position="1029"/>
    </location>
</feature>
<dbReference type="OrthoDB" id="3069995at2759"/>
<dbReference type="GO" id="GO:0008270">
    <property type="term" value="F:zinc ion binding"/>
    <property type="evidence" value="ECO:0007669"/>
    <property type="project" value="UniProtKB-KW"/>
</dbReference>
<feature type="region of interest" description="Disordered" evidence="12">
    <location>
        <begin position="1"/>
        <end position="51"/>
    </location>
</feature>
<keyword evidence="4" id="KW-0677">Repeat</keyword>
<name>A0A2T7NH51_POMCA</name>
<keyword evidence="6" id="KW-0862">Zinc</keyword>
<keyword evidence="8" id="KW-0238">DNA-binding</keyword>
<evidence type="ECO:0000256" key="4">
    <source>
        <dbReference type="ARBA" id="ARBA00022737"/>
    </source>
</evidence>
<feature type="region of interest" description="Disordered" evidence="12">
    <location>
        <begin position="1034"/>
        <end position="1053"/>
    </location>
</feature>
<dbReference type="Pfam" id="PF13894">
    <property type="entry name" value="zf-C2H2_4"/>
    <property type="match status" value="2"/>
</dbReference>
<feature type="compositionally biased region" description="Acidic residues" evidence="12">
    <location>
        <begin position="1271"/>
        <end position="1281"/>
    </location>
</feature>
<feature type="region of interest" description="Disordered" evidence="12">
    <location>
        <begin position="1309"/>
        <end position="1332"/>
    </location>
</feature>
<feature type="region of interest" description="Disordered" evidence="12">
    <location>
        <begin position="1239"/>
        <end position="1291"/>
    </location>
</feature>